<evidence type="ECO:0000259" key="20">
    <source>
        <dbReference type="PROSITE" id="PS51383"/>
    </source>
</evidence>
<dbReference type="Gene3D" id="3.40.1190.20">
    <property type="match status" value="1"/>
</dbReference>
<evidence type="ECO:0000313" key="23">
    <source>
        <dbReference type="Proteomes" id="UP000184442"/>
    </source>
</evidence>
<comment type="similarity">
    <text evidence="17">Belongs to the NnrD/CARKD family.</text>
</comment>
<keyword evidence="12 17" id="KW-0456">Lyase</keyword>
<dbReference type="EC" id="4.2.1.136" evidence="19"/>
<sequence length="519" mass="55380">MRVCLSEQMRRSDEVSIKEFKIPGIVLMENAALGIIEEIKKDMLMKKLPSNGEASIVCGTGNNGGDGFAVARHLASMGWSVNVFICGDEKKIKDDALTNLAIIKKMNIPIFKIENTEAETFDKSLGRSHLIVDALLGTGFKGNLGGIYEFAVERINKHHKYVLSIDNPTGLNCDTGFAEGSCIKADKTVTLGLPKTGLVINDGPYYCGELSVCGLSIPEQVYDMVGIKRFITEKDDVGRLVKPRKLNGHKGTYGRILIVAGSIGMEGAGLLAAKAALRSGAGIVELAVPSRALEAVRGVIPVVITRGLSDDGEGCLAFNSGKEILTGSESASVLLLGPGLRNTHQVKEAVVYTLINCNKPIVLDADALNVISNEPEILIKRKEATIITPHPGEMARLMNISTNEVQQNRLEVAESFSQKYKVIVVLKGYRTIIASPWGETWINPTGNPGMATAGSGDVLGGVIAAFLAQGMSLMEAAVGGVYVHGAAGDKATKKYGQWGMVASDIIKYIPHTIMDIGGI</sequence>
<dbReference type="GO" id="GO:0052856">
    <property type="term" value="F:NAD(P)HX epimerase activity"/>
    <property type="evidence" value="ECO:0007669"/>
    <property type="project" value="UniProtKB-UniRule"/>
</dbReference>
<dbReference type="HAMAP" id="MF_01966">
    <property type="entry name" value="NADHX_epimerase"/>
    <property type="match status" value="1"/>
</dbReference>
<evidence type="ECO:0000256" key="16">
    <source>
        <dbReference type="ARBA" id="ARBA00049209"/>
    </source>
</evidence>
<feature type="domain" description="YjeF C-terminal" evidence="20">
    <location>
        <begin position="233"/>
        <end position="516"/>
    </location>
</feature>
<comment type="catalytic activity">
    <reaction evidence="16 17 19">
        <text>(6S)-NADPHX + ADP = AMP + phosphate + NADPH + H(+)</text>
        <dbReference type="Rhea" id="RHEA:32235"/>
        <dbReference type="ChEBI" id="CHEBI:15378"/>
        <dbReference type="ChEBI" id="CHEBI:43474"/>
        <dbReference type="ChEBI" id="CHEBI:57783"/>
        <dbReference type="ChEBI" id="CHEBI:64076"/>
        <dbReference type="ChEBI" id="CHEBI:456215"/>
        <dbReference type="ChEBI" id="CHEBI:456216"/>
        <dbReference type="EC" id="4.2.1.136"/>
    </reaction>
</comment>
<comment type="function">
    <text evidence="14 19">Bifunctional enzyme that catalyzes the epimerization of the S- and R-forms of NAD(P)HX and the dehydration of the S-form of NAD(P)HX at the expense of ADP, which is converted to AMP. This allows the repair of both epimers of NAD(P)HX, a damaged form of NAD(P)H that is a result of enzymatic or heat-dependent hydration.</text>
</comment>
<dbReference type="Proteomes" id="UP000184442">
    <property type="component" value="Unassembled WGS sequence"/>
</dbReference>
<feature type="binding site" evidence="18">
    <location>
        <position position="166"/>
    </location>
    <ligand>
        <name>(6S)-NADPHX</name>
        <dbReference type="ChEBI" id="CHEBI:64076"/>
    </ligand>
</feature>
<evidence type="ECO:0000256" key="1">
    <source>
        <dbReference type="ARBA" id="ARBA00000013"/>
    </source>
</evidence>
<feature type="binding site" evidence="17">
    <location>
        <position position="339"/>
    </location>
    <ligand>
        <name>(6S)-NADPHX</name>
        <dbReference type="ChEBI" id="CHEBI:64076"/>
    </ligand>
</feature>
<name>A0A1M6FK78_9FIRM</name>
<feature type="binding site" evidence="17">
    <location>
        <begin position="427"/>
        <end position="431"/>
    </location>
    <ligand>
        <name>AMP</name>
        <dbReference type="ChEBI" id="CHEBI:456215"/>
    </ligand>
</feature>
<dbReference type="PANTHER" id="PTHR12592:SF0">
    <property type="entry name" value="ATP-DEPENDENT (S)-NAD(P)H-HYDRATE DEHYDRATASE"/>
    <property type="match status" value="1"/>
</dbReference>
<evidence type="ECO:0000259" key="21">
    <source>
        <dbReference type="PROSITE" id="PS51385"/>
    </source>
</evidence>
<feature type="binding site" evidence="17">
    <location>
        <position position="457"/>
    </location>
    <ligand>
        <name>(6S)-NADPHX</name>
        <dbReference type="ChEBI" id="CHEBI:64076"/>
    </ligand>
</feature>
<dbReference type="SUPFAM" id="SSF53613">
    <property type="entry name" value="Ribokinase-like"/>
    <property type="match status" value="1"/>
</dbReference>
<dbReference type="GO" id="GO:0110051">
    <property type="term" value="P:metabolite repair"/>
    <property type="evidence" value="ECO:0007669"/>
    <property type="project" value="TreeGrafter"/>
</dbReference>
<dbReference type="CDD" id="cd01171">
    <property type="entry name" value="YXKO-related"/>
    <property type="match status" value="1"/>
</dbReference>
<dbReference type="InterPro" id="IPR030677">
    <property type="entry name" value="Nnr"/>
</dbReference>
<dbReference type="InterPro" id="IPR036652">
    <property type="entry name" value="YjeF_N_dom_sf"/>
</dbReference>
<dbReference type="EC" id="5.1.99.6" evidence="19"/>
<dbReference type="HAMAP" id="MF_01965">
    <property type="entry name" value="NADHX_dehydratase"/>
    <property type="match status" value="1"/>
</dbReference>
<comment type="similarity">
    <text evidence="18">Belongs to the NnrE/AIBP family.</text>
</comment>
<keyword evidence="13" id="KW-0511">Multifunctional enzyme</keyword>
<comment type="similarity">
    <text evidence="4 19">In the C-terminal section; belongs to the NnrD/CARKD family.</text>
</comment>
<dbReference type="PANTHER" id="PTHR12592">
    <property type="entry name" value="ATP-DEPENDENT (S)-NAD(P)H-HYDRATE DEHYDRATASE FAMILY MEMBER"/>
    <property type="match status" value="1"/>
</dbReference>
<evidence type="ECO:0000256" key="11">
    <source>
        <dbReference type="ARBA" id="ARBA00023235"/>
    </source>
</evidence>
<dbReference type="PROSITE" id="PS51385">
    <property type="entry name" value="YJEF_N"/>
    <property type="match status" value="1"/>
</dbReference>
<dbReference type="EMBL" id="FQZS01000012">
    <property type="protein sequence ID" value="SHI98019.1"/>
    <property type="molecule type" value="Genomic_DNA"/>
</dbReference>
<accession>A0A1M6FK78</accession>
<dbReference type="OrthoDB" id="9806925at2"/>
<dbReference type="AlphaFoldDB" id="A0A1M6FK78"/>
<comment type="subunit">
    <text evidence="17">Homotetramer.</text>
</comment>
<keyword evidence="9 18" id="KW-0630">Potassium</keyword>
<evidence type="ECO:0000256" key="9">
    <source>
        <dbReference type="ARBA" id="ARBA00022958"/>
    </source>
</evidence>
<feature type="binding site" evidence="17">
    <location>
        <position position="390"/>
    </location>
    <ligand>
        <name>(6S)-NADPHX</name>
        <dbReference type="ChEBI" id="CHEBI:64076"/>
    </ligand>
</feature>
<keyword evidence="7 17" id="KW-0067">ATP-binding</keyword>
<dbReference type="PIRSF" id="PIRSF017184">
    <property type="entry name" value="Nnr"/>
    <property type="match status" value="1"/>
</dbReference>
<feature type="binding site" evidence="18">
    <location>
        <position position="133"/>
    </location>
    <ligand>
        <name>K(+)</name>
        <dbReference type="ChEBI" id="CHEBI:29103"/>
    </ligand>
</feature>
<proteinExistence type="inferred from homology"/>
<evidence type="ECO:0000256" key="2">
    <source>
        <dbReference type="ARBA" id="ARBA00000909"/>
    </source>
</evidence>
<evidence type="ECO:0000256" key="12">
    <source>
        <dbReference type="ARBA" id="ARBA00023239"/>
    </source>
</evidence>
<feature type="binding site" evidence="18">
    <location>
        <position position="63"/>
    </location>
    <ligand>
        <name>K(+)</name>
        <dbReference type="ChEBI" id="CHEBI:29103"/>
    </ligand>
</feature>
<feature type="domain" description="YjeF N-terminal" evidence="21">
    <location>
        <begin position="9"/>
        <end position="223"/>
    </location>
</feature>
<dbReference type="NCBIfam" id="TIGR00197">
    <property type="entry name" value="yjeF_nterm"/>
    <property type="match status" value="1"/>
</dbReference>
<comment type="cofactor">
    <cofactor evidence="17">
        <name>Mg(2+)</name>
        <dbReference type="ChEBI" id="CHEBI:18420"/>
    </cofactor>
</comment>
<comment type="cofactor">
    <cofactor evidence="18 19">
        <name>K(+)</name>
        <dbReference type="ChEBI" id="CHEBI:29103"/>
    </cofactor>
    <text evidence="18 19">Binds 1 potassium ion per subunit.</text>
</comment>
<feature type="binding site" evidence="18">
    <location>
        <position position="169"/>
    </location>
    <ligand>
        <name>K(+)</name>
        <dbReference type="ChEBI" id="CHEBI:29103"/>
    </ligand>
</feature>
<comment type="function">
    <text evidence="18">Catalyzes the epimerization of the S- and R-forms of NAD(P)HX, a damaged form of NAD(P)H that is a result of enzymatic or heat-dependent hydration. This is a prerequisite for the S-specific NAD(P)H-hydrate dehydratase to allow the repair of both epimers of NAD(P)HX.</text>
</comment>
<dbReference type="Gene3D" id="3.40.50.10260">
    <property type="entry name" value="YjeF N-terminal domain"/>
    <property type="match status" value="1"/>
</dbReference>
<evidence type="ECO:0000313" key="22">
    <source>
        <dbReference type="EMBL" id="SHI98019.1"/>
    </source>
</evidence>
<evidence type="ECO:0000256" key="3">
    <source>
        <dbReference type="ARBA" id="ARBA00006001"/>
    </source>
</evidence>
<dbReference type="InterPro" id="IPR004443">
    <property type="entry name" value="YjeF_N_dom"/>
</dbReference>
<comment type="catalytic activity">
    <reaction evidence="2 18 19">
        <text>(6R)-NADPHX = (6S)-NADPHX</text>
        <dbReference type="Rhea" id="RHEA:32227"/>
        <dbReference type="ChEBI" id="CHEBI:64076"/>
        <dbReference type="ChEBI" id="CHEBI:64077"/>
        <dbReference type="EC" id="5.1.99.6"/>
    </reaction>
</comment>
<keyword evidence="11 18" id="KW-0413">Isomerase</keyword>
<comment type="catalytic activity">
    <reaction evidence="1 18 19">
        <text>(6R)-NADHX = (6S)-NADHX</text>
        <dbReference type="Rhea" id="RHEA:32215"/>
        <dbReference type="ChEBI" id="CHEBI:64074"/>
        <dbReference type="ChEBI" id="CHEBI:64075"/>
        <dbReference type="EC" id="5.1.99.6"/>
    </reaction>
</comment>
<dbReference type="RefSeq" id="WP_073026067.1">
    <property type="nucleotide sequence ID" value="NZ_FQZS01000012.1"/>
</dbReference>
<keyword evidence="5 18" id="KW-0479">Metal-binding</keyword>
<dbReference type="InterPro" id="IPR000631">
    <property type="entry name" value="CARKD"/>
</dbReference>
<dbReference type="PROSITE" id="PS51383">
    <property type="entry name" value="YJEF_C_3"/>
    <property type="match status" value="1"/>
</dbReference>
<feature type="binding site" evidence="17">
    <location>
        <position position="268"/>
    </location>
    <ligand>
        <name>(6S)-NADPHX</name>
        <dbReference type="ChEBI" id="CHEBI:64076"/>
    </ligand>
</feature>
<evidence type="ECO:0000256" key="10">
    <source>
        <dbReference type="ARBA" id="ARBA00023027"/>
    </source>
</evidence>
<comment type="similarity">
    <text evidence="3 19">In the N-terminal section; belongs to the NnrE/AIBP family.</text>
</comment>
<keyword evidence="10 17" id="KW-0520">NAD</keyword>
<gene>
    <name evidence="18" type="primary">nnrE</name>
    <name evidence="17" type="synonym">nnrD</name>
    <name evidence="22" type="ORF">SAMN02745176_02008</name>
</gene>
<evidence type="ECO:0000256" key="6">
    <source>
        <dbReference type="ARBA" id="ARBA00022741"/>
    </source>
</evidence>
<keyword evidence="6 17" id="KW-0547">Nucleotide-binding</keyword>
<keyword evidence="23" id="KW-1185">Reference proteome</keyword>
<feature type="binding site" evidence="18">
    <location>
        <begin position="62"/>
        <end position="66"/>
    </location>
    <ligand>
        <name>(6S)-NADPHX</name>
        <dbReference type="ChEBI" id="CHEBI:64076"/>
    </ligand>
</feature>
<feature type="binding site" evidence="18">
    <location>
        <begin position="137"/>
        <end position="143"/>
    </location>
    <ligand>
        <name>(6S)-NADPHX</name>
        <dbReference type="ChEBI" id="CHEBI:64076"/>
    </ligand>
</feature>
<keyword evidence="8 17" id="KW-0521">NADP</keyword>
<evidence type="ECO:0000256" key="8">
    <source>
        <dbReference type="ARBA" id="ARBA00022857"/>
    </source>
</evidence>
<organism evidence="22 23">
    <name type="scientific">Lutispora thermophila DSM 19022</name>
    <dbReference type="NCBI Taxonomy" id="1122184"/>
    <lineage>
        <taxon>Bacteria</taxon>
        <taxon>Bacillati</taxon>
        <taxon>Bacillota</taxon>
        <taxon>Clostridia</taxon>
        <taxon>Lutisporales</taxon>
        <taxon>Lutisporaceae</taxon>
        <taxon>Lutispora</taxon>
    </lineage>
</organism>
<dbReference type="STRING" id="1122184.SAMN02745176_02008"/>
<dbReference type="SUPFAM" id="SSF64153">
    <property type="entry name" value="YjeF N-terminal domain-like"/>
    <property type="match status" value="1"/>
</dbReference>
<evidence type="ECO:0000256" key="7">
    <source>
        <dbReference type="ARBA" id="ARBA00022840"/>
    </source>
</evidence>
<feature type="binding site" evidence="18">
    <location>
        <position position="148"/>
    </location>
    <ligand>
        <name>(6S)-NADPHX</name>
        <dbReference type="ChEBI" id="CHEBI:64076"/>
    </ligand>
</feature>
<dbReference type="GO" id="GO:0046872">
    <property type="term" value="F:metal ion binding"/>
    <property type="evidence" value="ECO:0007669"/>
    <property type="project" value="UniProtKB-UniRule"/>
</dbReference>
<protein>
    <recommendedName>
        <fullName evidence="19">Bifunctional NAD(P)H-hydrate repair enzyme</fullName>
    </recommendedName>
    <alternativeName>
        <fullName evidence="19">Nicotinamide nucleotide repair protein</fullName>
    </alternativeName>
    <domain>
        <recommendedName>
            <fullName evidence="19">ADP-dependent (S)-NAD(P)H-hydrate dehydratase</fullName>
            <ecNumber evidence="19">4.2.1.136</ecNumber>
        </recommendedName>
        <alternativeName>
            <fullName evidence="19">ADP-dependent NAD(P)HX dehydratase</fullName>
        </alternativeName>
    </domain>
    <domain>
        <recommendedName>
            <fullName evidence="19">NAD(P)H-hydrate epimerase</fullName>
            <ecNumber evidence="19">5.1.99.6</ecNumber>
        </recommendedName>
    </domain>
</protein>
<dbReference type="InterPro" id="IPR029056">
    <property type="entry name" value="Ribokinase-like"/>
</dbReference>
<dbReference type="GO" id="GO:0052855">
    <property type="term" value="F:ADP-dependent NAD(P)H-hydrate dehydratase activity"/>
    <property type="evidence" value="ECO:0007669"/>
    <property type="project" value="UniProtKB-UniRule"/>
</dbReference>
<reference evidence="22 23" key="1">
    <citation type="submission" date="2016-11" db="EMBL/GenBank/DDBJ databases">
        <authorList>
            <person name="Jaros S."/>
            <person name="Januszkiewicz K."/>
            <person name="Wedrychowicz H."/>
        </authorList>
    </citation>
    <scope>NUCLEOTIDE SEQUENCE [LARGE SCALE GENOMIC DNA]</scope>
    <source>
        <strain evidence="22 23">DSM 19022</strain>
    </source>
</reference>
<dbReference type="Pfam" id="PF01256">
    <property type="entry name" value="Carb_kinase"/>
    <property type="match status" value="1"/>
</dbReference>
<evidence type="ECO:0000256" key="18">
    <source>
        <dbReference type="HAMAP-Rule" id="MF_01966"/>
    </source>
</evidence>
<evidence type="ECO:0000256" key="5">
    <source>
        <dbReference type="ARBA" id="ARBA00022723"/>
    </source>
</evidence>
<evidence type="ECO:0000256" key="17">
    <source>
        <dbReference type="HAMAP-Rule" id="MF_01965"/>
    </source>
</evidence>
<evidence type="ECO:0000256" key="14">
    <source>
        <dbReference type="ARBA" id="ARBA00025153"/>
    </source>
</evidence>
<dbReference type="NCBIfam" id="TIGR00196">
    <property type="entry name" value="yjeF_cterm"/>
    <property type="match status" value="1"/>
</dbReference>
<dbReference type="Pfam" id="PF03853">
    <property type="entry name" value="YjeF_N"/>
    <property type="match status" value="1"/>
</dbReference>
<evidence type="ECO:0000256" key="15">
    <source>
        <dbReference type="ARBA" id="ARBA00048238"/>
    </source>
</evidence>
<dbReference type="GO" id="GO:0005524">
    <property type="term" value="F:ATP binding"/>
    <property type="evidence" value="ECO:0007669"/>
    <property type="project" value="UniProtKB-UniRule"/>
</dbReference>
<evidence type="ECO:0000256" key="4">
    <source>
        <dbReference type="ARBA" id="ARBA00009524"/>
    </source>
</evidence>
<dbReference type="GO" id="GO:0046496">
    <property type="term" value="P:nicotinamide nucleotide metabolic process"/>
    <property type="evidence" value="ECO:0007669"/>
    <property type="project" value="UniProtKB-UniRule"/>
</dbReference>
<evidence type="ECO:0000256" key="13">
    <source>
        <dbReference type="ARBA" id="ARBA00023268"/>
    </source>
</evidence>
<comment type="function">
    <text evidence="17">Catalyzes the dehydration of the S-form of NAD(P)HX at the expense of ADP, which is converted to AMP. Together with NAD(P)HX epimerase, which catalyzes the epimerization of the S- and R-forms, the enzyme allows the repair of both epimers of NAD(P)HX, a damaged form of NAD(P)H that is a result of enzymatic or heat-dependent hydration.</text>
</comment>
<comment type="catalytic activity">
    <reaction evidence="15 17 19">
        <text>(6S)-NADHX + ADP = AMP + phosphate + NADH + H(+)</text>
        <dbReference type="Rhea" id="RHEA:32223"/>
        <dbReference type="ChEBI" id="CHEBI:15378"/>
        <dbReference type="ChEBI" id="CHEBI:43474"/>
        <dbReference type="ChEBI" id="CHEBI:57945"/>
        <dbReference type="ChEBI" id="CHEBI:64074"/>
        <dbReference type="ChEBI" id="CHEBI:456215"/>
        <dbReference type="ChEBI" id="CHEBI:456216"/>
        <dbReference type="EC" id="4.2.1.136"/>
    </reaction>
</comment>
<evidence type="ECO:0000256" key="19">
    <source>
        <dbReference type="PIRNR" id="PIRNR017184"/>
    </source>
</evidence>
<feature type="binding site" evidence="17">
    <location>
        <position position="456"/>
    </location>
    <ligand>
        <name>AMP</name>
        <dbReference type="ChEBI" id="CHEBI:456215"/>
    </ligand>
</feature>